<keyword evidence="1" id="KW-0472">Membrane</keyword>
<keyword evidence="1" id="KW-1133">Transmembrane helix</keyword>
<evidence type="ECO:0000313" key="2">
    <source>
        <dbReference type="EMBL" id="QJE95373.1"/>
    </source>
</evidence>
<evidence type="ECO:0008006" key="4">
    <source>
        <dbReference type="Google" id="ProtNLM"/>
    </source>
</evidence>
<evidence type="ECO:0000313" key="3">
    <source>
        <dbReference type="Proteomes" id="UP000501812"/>
    </source>
</evidence>
<dbReference type="RefSeq" id="WP_169453687.1">
    <property type="nucleotide sequence ID" value="NZ_CP051774.1"/>
</dbReference>
<accession>A0A858RGX7</accession>
<sequence>MMTRRSRAGLFFCLMTMGLVLLLGQTDETWGRWLAYLATCAAMVFTIQQLPGTSRISLDPDGISILSPFWRQRLDWRNLRAFVLVDFGGGIAGGPENCRIGYLFGDEQREATPEMSLKVFAPLGCHGLLPQIDGVAPDQMVRLLNGVLVARNSAKK</sequence>
<dbReference type="KEGG" id="luo:HHL09_06125"/>
<name>A0A858RGX7_9BACT</name>
<reference evidence="2 3" key="1">
    <citation type="submission" date="2020-04" db="EMBL/GenBank/DDBJ databases">
        <title>Luteolibacter sp. G-1-1-1 isolated from soil.</title>
        <authorList>
            <person name="Dahal R.H."/>
        </authorList>
    </citation>
    <scope>NUCLEOTIDE SEQUENCE [LARGE SCALE GENOMIC DNA]</scope>
    <source>
        <strain evidence="2 3">G-1-1-1</strain>
    </source>
</reference>
<evidence type="ECO:0000256" key="1">
    <source>
        <dbReference type="SAM" id="Phobius"/>
    </source>
</evidence>
<dbReference type="Proteomes" id="UP000501812">
    <property type="component" value="Chromosome"/>
</dbReference>
<dbReference type="AlphaFoldDB" id="A0A858RGX7"/>
<protein>
    <recommendedName>
        <fullName evidence="4">PH domain-containing protein</fullName>
    </recommendedName>
</protein>
<gene>
    <name evidence="2" type="ORF">HHL09_06125</name>
</gene>
<organism evidence="2 3">
    <name type="scientific">Luteolibacter luteus</name>
    <dbReference type="NCBI Taxonomy" id="2728835"/>
    <lineage>
        <taxon>Bacteria</taxon>
        <taxon>Pseudomonadati</taxon>
        <taxon>Verrucomicrobiota</taxon>
        <taxon>Verrucomicrobiia</taxon>
        <taxon>Verrucomicrobiales</taxon>
        <taxon>Verrucomicrobiaceae</taxon>
        <taxon>Luteolibacter</taxon>
    </lineage>
</organism>
<keyword evidence="1" id="KW-0812">Transmembrane</keyword>
<proteinExistence type="predicted"/>
<keyword evidence="3" id="KW-1185">Reference proteome</keyword>
<dbReference type="EMBL" id="CP051774">
    <property type="protein sequence ID" value="QJE95373.1"/>
    <property type="molecule type" value="Genomic_DNA"/>
</dbReference>
<feature type="transmembrane region" description="Helical" evidence="1">
    <location>
        <begin position="34"/>
        <end position="50"/>
    </location>
</feature>